<dbReference type="NCBIfam" id="TIGR01460">
    <property type="entry name" value="HAD-SF-IIA"/>
    <property type="match status" value="1"/>
</dbReference>
<feature type="active site" description="Nucleophile" evidence="2">
    <location>
        <position position="16"/>
    </location>
</feature>
<feature type="binding site" evidence="3">
    <location>
        <position position="191"/>
    </location>
    <ligand>
        <name>substrate</name>
    </ligand>
</feature>
<evidence type="ECO:0000256" key="2">
    <source>
        <dbReference type="PIRSR" id="PIRSR000915-1"/>
    </source>
</evidence>
<proteinExistence type="inferred from homology"/>
<dbReference type="GO" id="GO:0005737">
    <property type="term" value="C:cytoplasm"/>
    <property type="evidence" value="ECO:0007669"/>
    <property type="project" value="TreeGrafter"/>
</dbReference>
<evidence type="ECO:0000256" key="1">
    <source>
        <dbReference type="PIRNR" id="PIRNR000915"/>
    </source>
</evidence>
<evidence type="ECO:0000313" key="5">
    <source>
        <dbReference type="EMBL" id="HIQ68253.1"/>
    </source>
</evidence>
<dbReference type="PANTHER" id="PTHR19288">
    <property type="entry name" value="4-NITROPHENYLPHOSPHATASE-RELATED"/>
    <property type="match status" value="1"/>
</dbReference>
<feature type="active site" description="Proton donor" evidence="2">
    <location>
        <position position="18"/>
    </location>
</feature>
<evidence type="ECO:0000256" key="4">
    <source>
        <dbReference type="PIRSR" id="PIRSR000915-3"/>
    </source>
</evidence>
<feature type="binding site" evidence="4">
    <location>
        <position position="16"/>
    </location>
    <ligand>
        <name>Mg(2+)</name>
        <dbReference type="ChEBI" id="CHEBI:18420"/>
    </ligand>
</feature>
<keyword evidence="1 4" id="KW-0460">Magnesium</keyword>
<dbReference type="PANTHER" id="PTHR19288:SF46">
    <property type="entry name" value="HALOACID DEHALOGENASE-LIKE HYDROLASE DOMAIN-CONTAINING PROTEIN 2"/>
    <property type="match status" value="1"/>
</dbReference>
<reference evidence="5" key="1">
    <citation type="submission" date="2020-10" db="EMBL/GenBank/DDBJ databases">
        <authorList>
            <person name="Gilroy R."/>
        </authorList>
    </citation>
    <scope>NUCLEOTIDE SEQUENCE</scope>
    <source>
        <strain evidence="5">13361</strain>
    </source>
</reference>
<feature type="binding site" evidence="4">
    <location>
        <position position="216"/>
    </location>
    <ligand>
        <name>Mg(2+)</name>
        <dbReference type="ChEBI" id="CHEBI:18420"/>
    </ligand>
</feature>
<dbReference type="InterPro" id="IPR023214">
    <property type="entry name" value="HAD_sf"/>
</dbReference>
<dbReference type="GO" id="GO:0046872">
    <property type="term" value="F:metal ion binding"/>
    <property type="evidence" value="ECO:0007669"/>
    <property type="project" value="UniProtKB-KW"/>
</dbReference>
<protein>
    <recommendedName>
        <fullName evidence="1">Acid sugar phosphatase</fullName>
        <ecNumber evidence="1">3.1.3.-</ecNumber>
    </recommendedName>
</protein>
<sequence length="268" mass="30014">MKKTELLKSIQLYLFDMDGTLYLGERLFEFTRELLDTLKATGRRYLFMTNNSSKSVEDYIKKLEKLGIPALKEDFLTSSQATAWYLQKHHPGKTLYVCGTRSLQRELRQAGFTVTEDVEKTQCIVMGFDTELTFRKLQDVCYLLSTRGDIPYIATNPDYVCPTEFGSVPDCGSVCDMVFNATGKRPVVIGKPSPLMPELAMEKTGFSKEETAVVGDRIYTDIKSGLNAGIAGILVMSGETTREILDESPDKPDLVLEDASEILKAIEQ</sequence>
<reference evidence="5" key="2">
    <citation type="journal article" date="2021" name="PeerJ">
        <title>Extensive microbial diversity within the chicken gut microbiome revealed by metagenomics and culture.</title>
        <authorList>
            <person name="Gilroy R."/>
            <person name="Ravi A."/>
            <person name="Getino M."/>
            <person name="Pursley I."/>
            <person name="Horton D.L."/>
            <person name="Alikhan N.F."/>
            <person name="Baker D."/>
            <person name="Gharbi K."/>
            <person name="Hall N."/>
            <person name="Watson M."/>
            <person name="Adriaenssens E.M."/>
            <person name="Foster-Nyarko E."/>
            <person name="Jarju S."/>
            <person name="Secka A."/>
            <person name="Antonio M."/>
            <person name="Oren A."/>
            <person name="Chaudhuri R.R."/>
            <person name="La Ragione R."/>
            <person name="Hildebrand F."/>
            <person name="Pallen M.J."/>
        </authorList>
    </citation>
    <scope>NUCLEOTIDE SEQUENCE</scope>
    <source>
        <strain evidence="5">13361</strain>
    </source>
</reference>
<dbReference type="PIRSF" id="PIRSF000915">
    <property type="entry name" value="PGP-type_phosphatase"/>
    <property type="match status" value="1"/>
</dbReference>
<comment type="function">
    <text evidence="1">Catalyzes the dephosphorylation of 2-6 carbon acid sugars in vitro.</text>
</comment>
<evidence type="ECO:0000256" key="3">
    <source>
        <dbReference type="PIRSR" id="PIRSR000915-2"/>
    </source>
</evidence>
<dbReference type="SFLD" id="SFLDG01129">
    <property type="entry name" value="C1.5:_HAD__Beta-PGM__Phosphata"/>
    <property type="match status" value="1"/>
</dbReference>
<dbReference type="EC" id="3.1.3.-" evidence="1"/>
<organism evidence="5 6">
    <name type="scientific">Candidatus Faecousia excrementigallinarum</name>
    <dbReference type="NCBI Taxonomy" id="2840806"/>
    <lineage>
        <taxon>Bacteria</taxon>
        <taxon>Bacillati</taxon>
        <taxon>Bacillota</taxon>
        <taxon>Clostridia</taxon>
        <taxon>Eubacteriales</taxon>
        <taxon>Oscillospiraceae</taxon>
        <taxon>Faecousia</taxon>
    </lineage>
</organism>
<keyword evidence="5" id="KW-0378">Hydrolase</keyword>
<accession>A0A9D1CMP4</accession>
<dbReference type="Pfam" id="PF13242">
    <property type="entry name" value="Hydrolase_like"/>
    <property type="match status" value="1"/>
</dbReference>
<feature type="binding site" evidence="4">
    <location>
        <position position="18"/>
    </location>
    <ligand>
        <name>Mg(2+)</name>
        <dbReference type="ChEBI" id="CHEBI:18420"/>
    </ligand>
</feature>
<dbReference type="SUPFAM" id="SSF56784">
    <property type="entry name" value="HAD-like"/>
    <property type="match status" value="1"/>
</dbReference>
<evidence type="ECO:0000313" key="6">
    <source>
        <dbReference type="Proteomes" id="UP000886796"/>
    </source>
</evidence>
<dbReference type="EMBL" id="DVFK01000096">
    <property type="protein sequence ID" value="HIQ68253.1"/>
    <property type="molecule type" value="Genomic_DNA"/>
</dbReference>
<dbReference type="GO" id="GO:0016791">
    <property type="term" value="F:phosphatase activity"/>
    <property type="evidence" value="ECO:0007669"/>
    <property type="project" value="TreeGrafter"/>
</dbReference>
<comment type="cofactor">
    <cofactor evidence="4">
        <name>Mg(2+)</name>
        <dbReference type="ChEBI" id="CHEBI:18420"/>
    </cofactor>
    <text evidence="4">Divalent metal ions. Mg(2+) is the most effective.</text>
</comment>
<dbReference type="InterPro" id="IPR006357">
    <property type="entry name" value="HAD-SF_hydro_IIA"/>
</dbReference>
<comment type="caution">
    <text evidence="5">The sequence shown here is derived from an EMBL/GenBank/DDBJ whole genome shotgun (WGS) entry which is preliminary data.</text>
</comment>
<dbReference type="SFLD" id="SFLDS00003">
    <property type="entry name" value="Haloacid_Dehalogenase"/>
    <property type="match status" value="1"/>
</dbReference>
<name>A0A9D1CMP4_9FIRM</name>
<dbReference type="Gene3D" id="3.40.50.1000">
    <property type="entry name" value="HAD superfamily/HAD-like"/>
    <property type="match status" value="2"/>
</dbReference>
<dbReference type="AlphaFoldDB" id="A0A9D1CMP4"/>
<keyword evidence="1 4" id="KW-0479">Metal-binding</keyword>
<dbReference type="InterPro" id="IPR036412">
    <property type="entry name" value="HAD-like_sf"/>
</dbReference>
<dbReference type="Proteomes" id="UP000886796">
    <property type="component" value="Unassembled WGS sequence"/>
</dbReference>
<comment type="similarity">
    <text evidence="1">Belongs to the HAD-like hydrolase superfamily. NagD family.</text>
</comment>
<dbReference type="Pfam" id="PF13344">
    <property type="entry name" value="Hydrolase_6"/>
    <property type="match status" value="1"/>
</dbReference>
<gene>
    <name evidence="5" type="ORF">IAB74_07080</name>
</gene>